<protein>
    <recommendedName>
        <fullName evidence="7">Cytochrome c oxidase assembly factor 3</fullName>
    </recommendedName>
</protein>
<comment type="similarity">
    <text evidence="2 7">Belongs to the COA3 family.</text>
</comment>
<dbReference type="PANTHER" id="PTHR15642">
    <property type="entry name" value="CYTOCHROME C OXIDASE ASSEMBLY FACTOR 3, MITOCHONDRIAL"/>
    <property type="match status" value="1"/>
</dbReference>
<evidence type="ECO:0000313" key="9">
    <source>
        <dbReference type="EMBL" id="CAG9798522.1"/>
    </source>
</evidence>
<dbReference type="GO" id="GO:0033617">
    <property type="term" value="P:mitochondrial respiratory chain complex IV assembly"/>
    <property type="evidence" value="ECO:0007669"/>
    <property type="project" value="UniProtKB-UniRule"/>
</dbReference>
<comment type="function">
    <text evidence="7">Required for assembly of cytochrome c oxidase (complex IV).</text>
</comment>
<comment type="subcellular location">
    <subcellularLocation>
        <location evidence="1">Mitochondrion membrane</location>
        <topology evidence="1">Single-pass membrane protein</topology>
    </subcellularLocation>
</comment>
<evidence type="ECO:0000256" key="6">
    <source>
        <dbReference type="ARBA" id="ARBA00023136"/>
    </source>
</evidence>
<sequence length="87" mass="10154">MSEIPKVKHLDRKLKQSEVDFMKLIEEQNIQRVLKLKKTRKNNILTAVALGVSVLGIYGYSMYAVKQEKFLDDFEEPAKEELTQKQL</sequence>
<dbReference type="InterPro" id="IPR018628">
    <property type="entry name" value="Coa3_CC"/>
</dbReference>
<feature type="domain" description="Cytochrome c oxidase assembly factor 3 mitochondrial coiled-coil" evidence="8">
    <location>
        <begin position="29"/>
        <end position="77"/>
    </location>
</feature>
<evidence type="ECO:0000256" key="7">
    <source>
        <dbReference type="RuleBase" id="RU367056"/>
    </source>
</evidence>
<dbReference type="InterPro" id="IPR041752">
    <property type="entry name" value="Coa3"/>
</dbReference>
<dbReference type="Proteomes" id="UP001153620">
    <property type="component" value="Chromosome 1"/>
</dbReference>
<keyword evidence="3 7" id="KW-0812">Transmembrane</keyword>
<keyword evidence="5 7" id="KW-0496">Mitochondrion</keyword>
<organism evidence="9 10">
    <name type="scientific">Chironomus riparius</name>
    <dbReference type="NCBI Taxonomy" id="315576"/>
    <lineage>
        <taxon>Eukaryota</taxon>
        <taxon>Metazoa</taxon>
        <taxon>Ecdysozoa</taxon>
        <taxon>Arthropoda</taxon>
        <taxon>Hexapoda</taxon>
        <taxon>Insecta</taxon>
        <taxon>Pterygota</taxon>
        <taxon>Neoptera</taxon>
        <taxon>Endopterygota</taxon>
        <taxon>Diptera</taxon>
        <taxon>Nematocera</taxon>
        <taxon>Chironomoidea</taxon>
        <taxon>Chironomidae</taxon>
        <taxon>Chironominae</taxon>
        <taxon>Chironomus</taxon>
    </lineage>
</organism>
<reference evidence="9" key="1">
    <citation type="submission" date="2022-01" db="EMBL/GenBank/DDBJ databases">
        <authorList>
            <person name="King R."/>
        </authorList>
    </citation>
    <scope>NUCLEOTIDE SEQUENCE</scope>
</reference>
<comment type="subunit">
    <text evidence="7">Component of 250-400 kDa complexes called cytochrome oxidase assembly intermediates or COA complexes.</text>
</comment>
<keyword evidence="7" id="KW-0999">Mitochondrion inner membrane</keyword>
<evidence type="ECO:0000259" key="8">
    <source>
        <dbReference type="Pfam" id="PF09813"/>
    </source>
</evidence>
<dbReference type="OrthoDB" id="10018333at2759"/>
<dbReference type="PANTHER" id="PTHR15642:SF3">
    <property type="entry name" value="CYTOCHROME C OXIDASE ASSEMBLY FACTOR 3 HOMOLOG, MITOCHONDRIAL"/>
    <property type="match status" value="1"/>
</dbReference>
<evidence type="ECO:0000256" key="5">
    <source>
        <dbReference type="ARBA" id="ARBA00023128"/>
    </source>
</evidence>
<keyword evidence="6 7" id="KW-0472">Membrane</keyword>
<keyword evidence="4 7" id="KW-1133">Transmembrane helix</keyword>
<dbReference type="AlphaFoldDB" id="A0A9N9RLL5"/>
<keyword evidence="10" id="KW-1185">Reference proteome</keyword>
<evidence type="ECO:0000256" key="4">
    <source>
        <dbReference type="ARBA" id="ARBA00022989"/>
    </source>
</evidence>
<accession>A0A9N9RLL5</accession>
<dbReference type="EMBL" id="OU895877">
    <property type="protein sequence ID" value="CAG9798522.1"/>
    <property type="molecule type" value="Genomic_DNA"/>
</dbReference>
<proteinExistence type="inferred from homology"/>
<dbReference type="GO" id="GO:0005743">
    <property type="term" value="C:mitochondrial inner membrane"/>
    <property type="evidence" value="ECO:0007669"/>
    <property type="project" value="UniProtKB-UniRule"/>
</dbReference>
<evidence type="ECO:0000313" key="10">
    <source>
        <dbReference type="Proteomes" id="UP001153620"/>
    </source>
</evidence>
<feature type="transmembrane region" description="Helical" evidence="7">
    <location>
        <begin position="44"/>
        <end position="63"/>
    </location>
</feature>
<name>A0A9N9RLL5_9DIPT</name>
<gene>
    <name evidence="9" type="ORF">CHIRRI_LOCUS1504</name>
</gene>
<reference evidence="9" key="2">
    <citation type="submission" date="2022-10" db="EMBL/GenBank/DDBJ databases">
        <authorList>
            <consortium name="ENA_rothamsted_submissions"/>
            <consortium name="culmorum"/>
            <person name="King R."/>
        </authorList>
    </citation>
    <scope>NUCLEOTIDE SEQUENCE</scope>
</reference>
<evidence type="ECO:0000256" key="3">
    <source>
        <dbReference type="ARBA" id="ARBA00022692"/>
    </source>
</evidence>
<dbReference type="Pfam" id="PF09813">
    <property type="entry name" value="Coa3_cc"/>
    <property type="match status" value="1"/>
</dbReference>
<evidence type="ECO:0000256" key="1">
    <source>
        <dbReference type="ARBA" id="ARBA00004304"/>
    </source>
</evidence>
<evidence type="ECO:0000256" key="2">
    <source>
        <dbReference type="ARBA" id="ARBA00007035"/>
    </source>
</evidence>